<accession>A0A5B7FBM1</accession>
<dbReference type="EMBL" id="VSRR010005606">
    <property type="protein sequence ID" value="MPC42895.1"/>
    <property type="molecule type" value="Genomic_DNA"/>
</dbReference>
<gene>
    <name evidence="1" type="ORF">E2C01_036526</name>
</gene>
<dbReference type="AlphaFoldDB" id="A0A5B7FBM1"/>
<comment type="caution">
    <text evidence="1">The sequence shown here is derived from an EMBL/GenBank/DDBJ whole genome shotgun (WGS) entry which is preliminary data.</text>
</comment>
<keyword evidence="2" id="KW-1185">Reference proteome</keyword>
<proteinExistence type="predicted"/>
<name>A0A5B7FBM1_PORTR</name>
<dbReference type="Proteomes" id="UP000324222">
    <property type="component" value="Unassembled WGS sequence"/>
</dbReference>
<organism evidence="1 2">
    <name type="scientific">Portunus trituberculatus</name>
    <name type="common">Swimming crab</name>
    <name type="synonym">Neptunus trituberculatus</name>
    <dbReference type="NCBI Taxonomy" id="210409"/>
    <lineage>
        <taxon>Eukaryota</taxon>
        <taxon>Metazoa</taxon>
        <taxon>Ecdysozoa</taxon>
        <taxon>Arthropoda</taxon>
        <taxon>Crustacea</taxon>
        <taxon>Multicrustacea</taxon>
        <taxon>Malacostraca</taxon>
        <taxon>Eumalacostraca</taxon>
        <taxon>Eucarida</taxon>
        <taxon>Decapoda</taxon>
        <taxon>Pleocyemata</taxon>
        <taxon>Brachyura</taxon>
        <taxon>Eubrachyura</taxon>
        <taxon>Portunoidea</taxon>
        <taxon>Portunidae</taxon>
        <taxon>Portuninae</taxon>
        <taxon>Portunus</taxon>
    </lineage>
</organism>
<protein>
    <submittedName>
        <fullName evidence="1">Uncharacterized protein</fullName>
    </submittedName>
</protein>
<evidence type="ECO:0000313" key="1">
    <source>
        <dbReference type="EMBL" id="MPC42895.1"/>
    </source>
</evidence>
<sequence>MLQKLMKKVEADVKTFWVTNERAIRSGGLRGWIWSRHFY</sequence>
<reference evidence="1 2" key="1">
    <citation type="submission" date="2019-05" db="EMBL/GenBank/DDBJ databases">
        <title>Another draft genome of Portunus trituberculatus and its Hox gene families provides insights of decapod evolution.</title>
        <authorList>
            <person name="Jeong J.-H."/>
            <person name="Song I."/>
            <person name="Kim S."/>
            <person name="Choi T."/>
            <person name="Kim D."/>
            <person name="Ryu S."/>
            <person name="Kim W."/>
        </authorList>
    </citation>
    <scope>NUCLEOTIDE SEQUENCE [LARGE SCALE GENOMIC DNA]</scope>
    <source>
        <tissue evidence="1">Muscle</tissue>
    </source>
</reference>
<evidence type="ECO:0000313" key="2">
    <source>
        <dbReference type="Proteomes" id="UP000324222"/>
    </source>
</evidence>